<sequence>MEIRILSSLEDAEKYRSIRLESLQNNPESFASSYEEEKDCSIEKVKNQFQSNDSFSYGAFGNGELVGIITLHKEKLYKLSHRAHIGAMYVSPSKRSLGIGKVLMDEAIKKAKDIEGLEQIYLAVVSTNEPAKKLYSSLGFTVFGTEKNGLRLENNLYYDVDFMILFL</sequence>
<reference evidence="4 5" key="1">
    <citation type="submission" date="2023-10" db="EMBL/GenBank/DDBJ databases">
        <title>Niallia locisalis sp.nov. isolated from a salt pond sample.</title>
        <authorList>
            <person name="Li X.-J."/>
            <person name="Dong L."/>
        </authorList>
    </citation>
    <scope>NUCLEOTIDE SEQUENCE [LARGE SCALE GENOMIC DNA]</scope>
    <source>
        <strain evidence="4 5">DSM 29761</strain>
    </source>
</reference>
<keyword evidence="2" id="KW-0012">Acyltransferase</keyword>
<dbReference type="Pfam" id="PF00583">
    <property type="entry name" value="Acetyltransf_1"/>
    <property type="match status" value="1"/>
</dbReference>
<dbReference type="InterPro" id="IPR000182">
    <property type="entry name" value="GNAT_dom"/>
</dbReference>
<dbReference type="PROSITE" id="PS51186">
    <property type="entry name" value="GNAT"/>
    <property type="match status" value="1"/>
</dbReference>
<evidence type="ECO:0000313" key="4">
    <source>
        <dbReference type="EMBL" id="WVX80484.1"/>
    </source>
</evidence>
<organism evidence="4 5">
    <name type="scientific">Niallia oryzisoli</name>
    <dbReference type="NCBI Taxonomy" id="1737571"/>
    <lineage>
        <taxon>Bacteria</taxon>
        <taxon>Bacillati</taxon>
        <taxon>Bacillota</taxon>
        <taxon>Bacilli</taxon>
        <taxon>Bacillales</taxon>
        <taxon>Bacillaceae</taxon>
        <taxon>Niallia</taxon>
    </lineage>
</organism>
<evidence type="ECO:0000256" key="1">
    <source>
        <dbReference type="ARBA" id="ARBA00022679"/>
    </source>
</evidence>
<evidence type="ECO:0000313" key="5">
    <source>
        <dbReference type="Proteomes" id="UP001357223"/>
    </source>
</evidence>
<evidence type="ECO:0000259" key="3">
    <source>
        <dbReference type="PROSITE" id="PS51186"/>
    </source>
</evidence>
<accession>A0ABZ2C9S4</accession>
<evidence type="ECO:0000256" key="2">
    <source>
        <dbReference type="ARBA" id="ARBA00023315"/>
    </source>
</evidence>
<feature type="domain" description="N-acetyltransferase" evidence="3">
    <location>
        <begin position="1"/>
        <end position="159"/>
    </location>
</feature>
<proteinExistence type="predicted"/>
<dbReference type="InterPro" id="IPR050680">
    <property type="entry name" value="YpeA/RimI_acetyltransf"/>
</dbReference>
<protein>
    <submittedName>
        <fullName evidence="4">GNAT family N-acetyltransferase</fullName>
    </submittedName>
</protein>
<dbReference type="SUPFAM" id="SSF55729">
    <property type="entry name" value="Acyl-CoA N-acyltransferases (Nat)"/>
    <property type="match status" value="1"/>
</dbReference>
<name>A0ABZ2C9S4_9BACI</name>
<keyword evidence="1" id="KW-0808">Transferase</keyword>
<dbReference type="InterPro" id="IPR016181">
    <property type="entry name" value="Acyl_CoA_acyltransferase"/>
</dbReference>
<dbReference type="Gene3D" id="3.40.630.30">
    <property type="match status" value="1"/>
</dbReference>
<keyword evidence="5" id="KW-1185">Reference proteome</keyword>
<dbReference type="Proteomes" id="UP001357223">
    <property type="component" value="Chromosome"/>
</dbReference>
<dbReference type="CDD" id="cd04301">
    <property type="entry name" value="NAT_SF"/>
    <property type="match status" value="1"/>
</dbReference>
<dbReference type="PANTHER" id="PTHR43420">
    <property type="entry name" value="ACETYLTRANSFERASE"/>
    <property type="match status" value="1"/>
</dbReference>
<gene>
    <name evidence="4" type="ORF">R4Z09_25085</name>
</gene>
<dbReference type="EMBL" id="CP137640">
    <property type="protein sequence ID" value="WVX80484.1"/>
    <property type="molecule type" value="Genomic_DNA"/>
</dbReference>
<dbReference type="RefSeq" id="WP_338449415.1">
    <property type="nucleotide sequence ID" value="NZ_CP137640.1"/>
</dbReference>
<dbReference type="PANTHER" id="PTHR43420:SF47">
    <property type="entry name" value="N-ACETYLTRANSFERASE DOMAIN-CONTAINING PROTEIN"/>
    <property type="match status" value="1"/>
</dbReference>